<feature type="compositionally biased region" description="Polar residues" evidence="1">
    <location>
        <begin position="546"/>
        <end position="565"/>
    </location>
</feature>
<evidence type="ECO:0000256" key="1">
    <source>
        <dbReference type="SAM" id="MobiDB-lite"/>
    </source>
</evidence>
<feature type="compositionally biased region" description="Polar residues" evidence="1">
    <location>
        <begin position="1"/>
        <end position="12"/>
    </location>
</feature>
<name>W7I5M6_9PEZI</name>
<feature type="region of interest" description="Disordered" evidence="1">
    <location>
        <begin position="410"/>
        <end position="450"/>
    </location>
</feature>
<feature type="region of interest" description="Disordered" evidence="1">
    <location>
        <begin position="1"/>
        <end position="54"/>
    </location>
</feature>
<feature type="region of interest" description="Disordered" evidence="1">
    <location>
        <begin position="523"/>
        <end position="570"/>
    </location>
</feature>
<dbReference type="Proteomes" id="UP000024837">
    <property type="component" value="Unassembled WGS sequence"/>
</dbReference>
<feature type="compositionally biased region" description="Pro residues" evidence="1">
    <location>
        <begin position="326"/>
        <end position="338"/>
    </location>
</feature>
<accession>W7I5M6</accession>
<gene>
    <name evidence="2" type="ORF">DRE_00431</name>
</gene>
<feature type="region of interest" description="Disordered" evidence="1">
    <location>
        <begin position="622"/>
        <end position="642"/>
    </location>
</feature>
<dbReference type="HOGENOM" id="CLU_293013_0_0_1"/>
<reference evidence="2 3" key="1">
    <citation type="submission" date="2013-05" db="EMBL/GenBank/DDBJ databases">
        <title>Drechslerella stenobrocha genome reveals carnivorous origination and mechanical trapping mechanism of predatory fungi.</title>
        <authorList>
            <person name="Liu X."/>
            <person name="Zhang W."/>
            <person name="Liu K."/>
        </authorList>
    </citation>
    <scope>NUCLEOTIDE SEQUENCE [LARGE SCALE GENOMIC DNA]</scope>
    <source>
        <strain evidence="2 3">248</strain>
    </source>
</reference>
<dbReference type="OrthoDB" id="5336504at2759"/>
<evidence type="ECO:0000313" key="3">
    <source>
        <dbReference type="Proteomes" id="UP000024837"/>
    </source>
</evidence>
<feature type="compositionally biased region" description="Polar residues" evidence="1">
    <location>
        <begin position="89"/>
        <end position="105"/>
    </location>
</feature>
<evidence type="ECO:0000313" key="2">
    <source>
        <dbReference type="EMBL" id="EWC47463.1"/>
    </source>
</evidence>
<feature type="region of interest" description="Disordered" evidence="1">
    <location>
        <begin position="962"/>
        <end position="982"/>
    </location>
</feature>
<feature type="region of interest" description="Disordered" evidence="1">
    <location>
        <begin position="323"/>
        <end position="374"/>
    </location>
</feature>
<protein>
    <submittedName>
        <fullName evidence="2">Uncharacterized protein</fullName>
    </submittedName>
</protein>
<feature type="region of interest" description="Disordered" evidence="1">
    <location>
        <begin position="997"/>
        <end position="1020"/>
    </location>
</feature>
<feature type="compositionally biased region" description="Low complexity" evidence="1">
    <location>
        <begin position="124"/>
        <end position="137"/>
    </location>
</feature>
<keyword evidence="3" id="KW-1185">Reference proteome</keyword>
<feature type="region of interest" description="Disordered" evidence="1">
    <location>
        <begin position="268"/>
        <end position="308"/>
    </location>
</feature>
<proteinExistence type="predicted"/>
<organism evidence="2 3">
    <name type="scientific">Drechslerella stenobrocha 248</name>
    <dbReference type="NCBI Taxonomy" id="1043628"/>
    <lineage>
        <taxon>Eukaryota</taxon>
        <taxon>Fungi</taxon>
        <taxon>Dikarya</taxon>
        <taxon>Ascomycota</taxon>
        <taxon>Pezizomycotina</taxon>
        <taxon>Orbiliomycetes</taxon>
        <taxon>Orbiliales</taxon>
        <taxon>Orbiliaceae</taxon>
        <taxon>Drechslerella</taxon>
    </lineage>
</organism>
<dbReference type="AlphaFoldDB" id="W7I5M6"/>
<feature type="region of interest" description="Disordered" evidence="1">
    <location>
        <begin position="84"/>
        <end position="243"/>
    </location>
</feature>
<dbReference type="EMBL" id="KI966410">
    <property type="protein sequence ID" value="EWC47463.1"/>
    <property type="molecule type" value="Genomic_DNA"/>
</dbReference>
<sequence length="1038" mass="111759">MSSNRPDSQQYPGGNYHDGEDTDEQTPFRETRHLNPLRHIQPSPPSNADSDEYRQEMAEFGQRFRPLKVSDSHVRALELQNELYPNGVGASSSKVASRQRVNSSAARVLQPGARVANTDRPPKSTRSAKVASRAASSLPPRQTPVGQIHPDSPSVAAHEARLSATVGLARSQIEDNPEGRNHQGDAQMLVPIPGPQTAVERASEGQVLSPTPAEIQLPMSPPTAVGVEWPDRSILSPSTPAQDGRSVFAGGGDGGLFSTFVPYSTGITPGSSAFPQEPAGLQAETPRGPRAALPGSNETPMFRSPPAAAAAAAASAVALDRSRFITPPPRPTPPPSAPRPSRSNRDRRRGAESVRKASKAPVTPSASHQPIAWQSAPPAPTAAYLGHMSLQLLARKVREPQPSPLIQASAIASHGSAPRPTPRRISPTFISPSPHPSLGPGLGMFSSSRLGQPVTAQPDIGTVLATSPTLSLKPVVTGFATKTPGSMEPCRASGLPLPESIVVDQTPLPGFRKQRKLTETLKRASEVASMDTSMSPGHPHLASTADKPTSPSNILGYRQGSTSAHADTGGPTDFPHRLANHGLVSVHLQAHYQSLGAAIAMGQSSTHLAQMTIGQGYDLTQGRKVQRKKENEPVGVTGSLGGPYKAASFDTKAAEGQHGGGGKGCEGGNHLENTRYSVNLQPNSLLANTDTTLLAGHGQHNMPATTSFPTTSSLLLRPTDNSSNYEAISVTHFPYPPTTTVEEVIACAEAVRDASKRIESALRDYRSSLKVDAKELKRSDRELQRDRTTYIASGWRQEHAIAPHESSQVIVKEELLCNQRRYCEYVQSLLDELRMKERQYLLNLEQLNRQADDAVLDPLAGGIPWNRAERTNEQEIVYCSRLVIRFKLDMLGYKGGPVRAFINTLNDDVWKEKIREVILGVDPIIAKMLNGHGQGQIAHEVDFDGLDLADLSALPWGHFKLKDRQGKPGKENSSPAKSWEHAHDVASAAARARLVKSPILPSDSEDDDELERSYLTDPGITPELKSKLKLVKEFNQLG</sequence>